<keyword evidence="7" id="KW-1185">Reference proteome</keyword>
<dbReference type="InterPro" id="IPR036259">
    <property type="entry name" value="MFS_trans_sf"/>
</dbReference>
<accession>A0A7Z0LLW4</accession>
<feature type="domain" description="Major facilitator superfamily (MFS) profile" evidence="5">
    <location>
        <begin position="21"/>
        <end position="405"/>
    </location>
</feature>
<dbReference type="RefSeq" id="WP_179930636.1">
    <property type="nucleotide sequence ID" value="NZ_JACCDF010000009.1"/>
</dbReference>
<evidence type="ECO:0000256" key="2">
    <source>
        <dbReference type="ARBA" id="ARBA00022989"/>
    </source>
</evidence>
<feature type="transmembrane region" description="Helical" evidence="4">
    <location>
        <begin position="291"/>
        <end position="311"/>
    </location>
</feature>
<evidence type="ECO:0000256" key="4">
    <source>
        <dbReference type="SAM" id="Phobius"/>
    </source>
</evidence>
<evidence type="ECO:0000256" key="3">
    <source>
        <dbReference type="ARBA" id="ARBA00023136"/>
    </source>
</evidence>
<dbReference type="CDD" id="cd17355">
    <property type="entry name" value="MFS_YcxA_like"/>
    <property type="match status" value="1"/>
</dbReference>
<name>A0A7Z0LLW4_9GAMM</name>
<dbReference type="SUPFAM" id="SSF103473">
    <property type="entry name" value="MFS general substrate transporter"/>
    <property type="match status" value="1"/>
</dbReference>
<reference evidence="6 7" key="1">
    <citation type="journal article" date="2015" name="Int. J. Syst. Evol. Microbiol.">
        <title>Halomonas salicampi sp. nov., a halotolerant and alkalitolerant bacterium isolated from a saltern soil.</title>
        <authorList>
            <person name="Lee J.C."/>
            <person name="Kim Y.S."/>
            <person name="Yun B.S."/>
            <person name="Whang K.S."/>
        </authorList>
    </citation>
    <scope>NUCLEOTIDE SEQUENCE [LARGE SCALE GENOMIC DNA]</scope>
    <source>
        <strain evidence="6 7">BH103</strain>
    </source>
</reference>
<feature type="transmembrane region" description="Helical" evidence="4">
    <location>
        <begin position="176"/>
        <end position="199"/>
    </location>
</feature>
<feature type="transmembrane region" description="Helical" evidence="4">
    <location>
        <begin position="86"/>
        <end position="108"/>
    </location>
</feature>
<evidence type="ECO:0000313" key="7">
    <source>
        <dbReference type="Proteomes" id="UP000586119"/>
    </source>
</evidence>
<evidence type="ECO:0000259" key="5">
    <source>
        <dbReference type="PROSITE" id="PS50850"/>
    </source>
</evidence>
<dbReference type="InterPro" id="IPR020846">
    <property type="entry name" value="MFS_dom"/>
</dbReference>
<organism evidence="6 7">
    <name type="scientific">Vreelandella salicampi</name>
    <dbReference type="NCBI Taxonomy" id="1449798"/>
    <lineage>
        <taxon>Bacteria</taxon>
        <taxon>Pseudomonadati</taxon>
        <taxon>Pseudomonadota</taxon>
        <taxon>Gammaproteobacteria</taxon>
        <taxon>Oceanospirillales</taxon>
        <taxon>Halomonadaceae</taxon>
        <taxon>Vreelandella</taxon>
    </lineage>
</organism>
<keyword evidence="1 4" id="KW-0812">Transmembrane</keyword>
<dbReference type="EMBL" id="JACCDF010000009">
    <property type="protein sequence ID" value="NYS61310.1"/>
    <property type="molecule type" value="Genomic_DNA"/>
</dbReference>
<protein>
    <submittedName>
        <fullName evidence="6">MFS transporter</fullName>
    </submittedName>
</protein>
<evidence type="ECO:0000313" key="6">
    <source>
        <dbReference type="EMBL" id="NYS61310.1"/>
    </source>
</evidence>
<evidence type="ECO:0000256" key="1">
    <source>
        <dbReference type="ARBA" id="ARBA00022692"/>
    </source>
</evidence>
<feature type="transmembrane region" description="Helical" evidence="4">
    <location>
        <begin position="150"/>
        <end position="170"/>
    </location>
</feature>
<dbReference type="PANTHER" id="PTHR11360:SF284">
    <property type="entry name" value="EG:103B4.3 PROTEIN-RELATED"/>
    <property type="match status" value="1"/>
</dbReference>
<gene>
    <name evidence="6" type="ORF">HZS81_11150</name>
</gene>
<feature type="transmembrane region" description="Helical" evidence="4">
    <location>
        <begin position="54"/>
        <end position="74"/>
    </location>
</feature>
<feature type="transmembrane region" description="Helical" evidence="4">
    <location>
        <begin position="21"/>
        <end position="42"/>
    </location>
</feature>
<feature type="transmembrane region" description="Helical" evidence="4">
    <location>
        <begin position="317"/>
        <end position="342"/>
    </location>
</feature>
<feature type="transmembrane region" description="Helical" evidence="4">
    <location>
        <begin position="381"/>
        <end position="400"/>
    </location>
</feature>
<feature type="transmembrane region" description="Helical" evidence="4">
    <location>
        <begin position="226"/>
        <end position="248"/>
    </location>
</feature>
<dbReference type="PANTHER" id="PTHR11360">
    <property type="entry name" value="MONOCARBOXYLATE TRANSPORTER"/>
    <property type="match status" value="1"/>
</dbReference>
<dbReference type="PROSITE" id="PS50850">
    <property type="entry name" value="MFS"/>
    <property type="match status" value="1"/>
</dbReference>
<dbReference type="Pfam" id="PF07690">
    <property type="entry name" value="MFS_1"/>
    <property type="match status" value="1"/>
</dbReference>
<feature type="transmembrane region" description="Helical" evidence="4">
    <location>
        <begin position="114"/>
        <end position="138"/>
    </location>
</feature>
<dbReference type="Proteomes" id="UP000586119">
    <property type="component" value="Unassembled WGS sequence"/>
</dbReference>
<comment type="caution">
    <text evidence="6">The sequence shown here is derived from an EMBL/GenBank/DDBJ whole genome shotgun (WGS) entry which is preliminary data.</text>
</comment>
<dbReference type="InterPro" id="IPR011701">
    <property type="entry name" value="MFS"/>
</dbReference>
<feature type="transmembrane region" description="Helical" evidence="4">
    <location>
        <begin position="349"/>
        <end position="369"/>
    </location>
</feature>
<dbReference type="InterPro" id="IPR050327">
    <property type="entry name" value="Proton-linked_MCT"/>
</dbReference>
<dbReference type="GO" id="GO:0022857">
    <property type="term" value="F:transmembrane transporter activity"/>
    <property type="evidence" value="ECO:0007669"/>
    <property type="project" value="InterPro"/>
</dbReference>
<keyword evidence="2 4" id="KW-1133">Transmembrane helix</keyword>
<dbReference type="AlphaFoldDB" id="A0A7Z0LLW4"/>
<sequence>MTTTPSAKATAASALPSRHAALLLIVLGSLVISTAMGLRHGFGLFMEPMSSDFGWGRGVFAFALALQNLVWGLSQPFTGALADRFGAARVIVISGALYAVGLLMMGLANSALGMTLSAGILIGLGLSGTTFSVILGAVGRAVSPEKRSMAMGIVSAAGSFGQFAMLPGTLGLLEWLGWSAALLAMGAIAALMIPFGAFLRDTPSPRGATDLTLKDALNEAAGQKGFWMLCLGFFVCGFQVVFIAVHLPGYLFDNGLPVEVGSTVLALVGLFNIFGTYLAGWLGGFISKPRLLSWLYIIRGAVIAAFVFMPLSTFSTYLFGIAIGLLWLSTVPLTNGIVASVFGVRHLSMLGGIVFLFHQLGSFMGVWLGGYLYDLTGHYNTVWQIAILLSVVAAALHWFISEAPLERQTRLIGIK</sequence>
<keyword evidence="3 4" id="KW-0472">Membrane</keyword>
<feature type="transmembrane region" description="Helical" evidence="4">
    <location>
        <begin position="260"/>
        <end position="279"/>
    </location>
</feature>
<dbReference type="Gene3D" id="1.20.1250.20">
    <property type="entry name" value="MFS general substrate transporter like domains"/>
    <property type="match status" value="2"/>
</dbReference>
<proteinExistence type="predicted"/>